<reference evidence="1" key="1">
    <citation type="journal article" date="2014" name="Int. J. Syst. Evol. Microbiol.">
        <title>Complete genome sequence of Corynebacterium casei LMG S-19264T (=DSM 44701T), isolated from a smear-ripened cheese.</title>
        <authorList>
            <consortium name="US DOE Joint Genome Institute (JGI-PGF)"/>
            <person name="Walter F."/>
            <person name="Albersmeier A."/>
            <person name="Kalinowski J."/>
            <person name="Ruckert C."/>
        </authorList>
    </citation>
    <scope>NUCLEOTIDE SEQUENCE</scope>
    <source>
        <strain evidence="1">CGMCC 1.15725</strain>
    </source>
</reference>
<keyword evidence="2" id="KW-1185">Reference proteome</keyword>
<dbReference type="Proteomes" id="UP000646365">
    <property type="component" value="Unassembled WGS sequence"/>
</dbReference>
<evidence type="ECO:0000313" key="2">
    <source>
        <dbReference type="Proteomes" id="UP000646365"/>
    </source>
</evidence>
<protein>
    <recommendedName>
        <fullName evidence="3">Aminopeptidase</fullName>
    </recommendedName>
</protein>
<evidence type="ECO:0000313" key="1">
    <source>
        <dbReference type="EMBL" id="GGF13873.1"/>
    </source>
</evidence>
<dbReference type="PROSITE" id="PS51257">
    <property type="entry name" value="PROKAR_LIPOPROTEIN"/>
    <property type="match status" value="1"/>
</dbReference>
<accession>A0A8J3E4E7</accession>
<reference evidence="1" key="2">
    <citation type="submission" date="2020-09" db="EMBL/GenBank/DDBJ databases">
        <authorList>
            <person name="Sun Q."/>
            <person name="Zhou Y."/>
        </authorList>
    </citation>
    <scope>NUCLEOTIDE SEQUENCE</scope>
    <source>
        <strain evidence="1">CGMCC 1.15725</strain>
    </source>
</reference>
<dbReference type="InterPro" id="IPR058961">
    <property type="entry name" value="YafT"/>
</dbReference>
<comment type="caution">
    <text evidence="1">The sequence shown here is derived from an EMBL/GenBank/DDBJ whole genome shotgun (WGS) entry which is preliminary data.</text>
</comment>
<gene>
    <name evidence="1" type="ORF">GCM10011611_19510</name>
</gene>
<proteinExistence type="predicted"/>
<dbReference type="EMBL" id="BMJQ01000004">
    <property type="protein sequence ID" value="GGF13873.1"/>
    <property type="molecule type" value="Genomic_DNA"/>
</dbReference>
<sequence>MQTKFLRPSRLGVLAIAALLLAGCVTRSISNSGYPGSNNPLYHGELSDFDVLGAPATGPITDTQIAETLASAKQLAPHRNERILVIQSGAMTPDSEMLSALGADFSLGSLSGVPGQPHNDYARQLRLIAAQGGYGQLLCYWGTLESSKTDEVTKAVSWVPIAGWLVPDQTQKMRIVLRAVLVDVATGHWRMYRPLPIDDEQLSAMIGRRSSDQDQVARLKDAGYSALAHDIVASAE</sequence>
<dbReference type="RefSeq" id="WP_189045034.1">
    <property type="nucleotide sequence ID" value="NZ_BMJQ01000004.1"/>
</dbReference>
<dbReference type="AlphaFoldDB" id="A0A8J3E4E7"/>
<dbReference type="Pfam" id="PF25851">
    <property type="entry name" value="YafT"/>
    <property type="match status" value="1"/>
</dbReference>
<evidence type="ECO:0008006" key="3">
    <source>
        <dbReference type="Google" id="ProtNLM"/>
    </source>
</evidence>
<organism evidence="1 2">
    <name type="scientific">Aliidongia dinghuensis</name>
    <dbReference type="NCBI Taxonomy" id="1867774"/>
    <lineage>
        <taxon>Bacteria</taxon>
        <taxon>Pseudomonadati</taxon>
        <taxon>Pseudomonadota</taxon>
        <taxon>Alphaproteobacteria</taxon>
        <taxon>Rhodospirillales</taxon>
        <taxon>Dongiaceae</taxon>
        <taxon>Aliidongia</taxon>
    </lineage>
</organism>
<name>A0A8J3E4E7_9PROT</name>